<comment type="function">
    <text evidence="13">DNA-dependent ATPase involved in processing of recombination intermediates, plays a role in repairing DNA breaks. Stimulates the branch migration of RecA-mediated strand transfer reactions, allowing the 3' invading strand to extend heteroduplex DNA faster. Binds ssDNA in the presence of ADP but not other nucleotides, has ATPase activity that is stimulated by ssDNA and various branched DNA structures, but inhibited by SSB. Does not have RecA's homology-searching function.</text>
</comment>
<dbReference type="InterPro" id="IPR020568">
    <property type="entry name" value="Ribosomal_Su5_D2-typ_SF"/>
</dbReference>
<dbReference type="PROSITE" id="PS50162">
    <property type="entry name" value="RECA_2"/>
    <property type="match status" value="1"/>
</dbReference>
<dbReference type="SUPFAM" id="SSF54211">
    <property type="entry name" value="Ribosomal protein S5 domain 2-like"/>
    <property type="match status" value="1"/>
</dbReference>
<dbReference type="GO" id="GO:0005524">
    <property type="term" value="F:ATP binding"/>
    <property type="evidence" value="ECO:0007669"/>
    <property type="project" value="UniProtKB-UniRule"/>
</dbReference>
<dbReference type="CDD" id="cd01121">
    <property type="entry name" value="RadA_SMS_N"/>
    <property type="match status" value="1"/>
</dbReference>
<comment type="caution">
    <text evidence="16">The sequence shown here is derived from an EMBL/GenBank/DDBJ whole genome shotgun (WGS) entry which is preliminary data.</text>
</comment>
<dbReference type="SUPFAM" id="SSF52540">
    <property type="entry name" value="P-loop containing nucleoside triphosphate hydrolases"/>
    <property type="match status" value="1"/>
</dbReference>
<dbReference type="AlphaFoldDB" id="A0A5C8PVD4"/>
<evidence type="ECO:0000313" key="16">
    <source>
        <dbReference type="EMBL" id="TXL82302.1"/>
    </source>
</evidence>
<feature type="region of interest" description="Lon-protease-like" evidence="11">
    <location>
        <begin position="354"/>
        <end position="490"/>
    </location>
</feature>
<dbReference type="GO" id="GO:0140664">
    <property type="term" value="F:ATP-dependent DNA damage sensor activity"/>
    <property type="evidence" value="ECO:0007669"/>
    <property type="project" value="InterPro"/>
</dbReference>
<keyword evidence="1 11" id="KW-0479">Metal-binding</keyword>
<dbReference type="InterPro" id="IPR020588">
    <property type="entry name" value="RecA_ATP-bd"/>
</dbReference>
<evidence type="ECO:0000259" key="15">
    <source>
        <dbReference type="PROSITE" id="PS50162"/>
    </source>
</evidence>
<evidence type="ECO:0000313" key="17">
    <source>
        <dbReference type="Proteomes" id="UP000321638"/>
    </source>
</evidence>
<keyword evidence="2 11" id="KW-0547">Nucleotide-binding</keyword>
<dbReference type="SMART" id="SM00382">
    <property type="entry name" value="AAA"/>
    <property type="match status" value="1"/>
</dbReference>
<evidence type="ECO:0000256" key="4">
    <source>
        <dbReference type="ARBA" id="ARBA00022771"/>
    </source>
</evidence>
<evidence type="ECO:0000256" key="10">
    <source>
        <dbReference type="ARBA" id="ARBA00023204"/>
    </source>
</evidence>
<dbReference type="InterPro" id="IPR014721">
    <property type="entry name" value="Ribsml_uS5_D2-typ_fold_subgr"/>
</dbReference>
<dbReference type="InterPro" id="IPR004504">
    <property type="entry name" value="DNA_repair_RadA"/>
</dbReference>
<dbReference type="InterPro" id="IPR041166">
    <property type="entry name" value="Rubredoxin_2"/>
</dbReference>
<evidence type="ECO:0000256" key="6">
    <source>
        <dbReference type="ARBA" id="ARBA00022833"/>
    </source>
</evidence>
<dbReference type="HAMAP" id="MF_01498">
    <property type="entry name" value="RadA_bact"/>
    <property type="match status" value="1"/>
</dbReference>
<evidence type="ECO:0000256" key="2">
    <source>
        <dbReference type="ARBA" id="ARBA00022741"/>
    </source>
</evidence>
<feature type="region of interest" description="Disordered" evidence="14">
    <location>
        <begin position="460"/>
        <end position="490"/>
    </location>
</feature>
<keyword evidence="5" id="KW-0378">Hydrolase</keyword>
<dbReference type="InterPro" id="IPR003593">
    <property type="entry name" value="AAA+_ATPase"/>
</dbReference>
<dbReference type="Pfam" id="PF13481">
    <property type="entry name" value="AAA_25"/>
    <property type="match status" value="1"/>
</dbReference>
<keyword evidence="17" id="KW-1185">Reference proteome</keyword>
<evidence type="ECO:0000256" key="5">
    <source>
        <dbReference type="ARBA" id="ARBA00022801"/>
    </source>
</evidence>
<dbReference type="Proteomes" id="UP000321638">
    <property type="component" value="Unassembled WGS sequence"/>
</dbReference>
<keyword evidence="8 11" id="KW-0346">Stress response</keyword>
<keyword evidence="6 13" id="KW-0862">Zinc</keyword>
<dbReference type="FunFam" id="3.40.50.300:FF:000050">
    <property type="entry name" value="DNA repair protein RadA"/>
    <property type="match status" value="1"/>
</dbReference>
<feature type="binding site" evidence="11">
    <location>
        <begin position="97"/>
        <end position="104"/>
    </location>
    <ligand>
        <name>ATP</name>
        <dbReference type="ChEBI" id="CHEBI:30616"/>
    </ligand>
</feature>
<evidence type="ECO:0000256" key="11">
    <source>
        <dbReference type="HAMAP-Rule" id="MF_01498"/>
    </source>
</evidence>
<comment type="similarity">
    <text evidence="11 13">Belongs to the RecA family. RadA subfamily.</text>
</comment>
<evidence type="ECO:0000256" key="14">
    <source>
        <dbReference type="SAM" id="MobiDB-lite"/>
    </source>
</evidence>
<comment type="function">
    <text evidence="11">Plays a role in repairing double-strand DNA breaks, probably involving stabilizing or processing branched DNA or blocked replication forks.</text>
</comment>
<gene>
    <name evidence="11 16" type="primary">radA</name>
    <name evidence="16" type="ORF">FHP25_00980</name>
</gene>
<feature type="compositionally biased region" description="Low complexity" evidence="14">
    <location>
        <begin position="479"/>
        <end position="490"/>
    </location>
</feature>
<dbReference type="Pfam" id="PF13541">
    <property type="entry name" value="ChlI"/>
    <property type="match status" value="1"/>
</dbReference>
<reference evidence="16 17" key="1">
    <citation type="submission" date="2019-06" db="EMBL/GenBank/DDBJ databases">
        <title>New taxonomy in bacterial strain CC-CFT640, isolated from vineyard.</title>
        <authorList>
            <person name="Lin S.-Y."/>
            <person name="Tsai C.-F."/>
            <person name="Young C.-C."/>
        </authorList>
    </citation>
    <scope>NUCLEOTIDE SEQUENCE [LARGE SCALE GENOMIC DNA]</scope>
    <source>
        <strain evidence="16 17">CC-CFT640</strain>
    </source>
</reference>
<feature type="domain" description="RecA family profile 1" evidence="15">
    <location>
        <begin position="68"/>
        <end position="218"/>
    </location>
</feature>
<dbReference type="GO" id="GO:0008270">
    <property type="term" value="F:zinc ion binding"/>
    <property type="evidence" value="ECO:0007669"/>
    <property type="project" value="UniProtKB-KW"/>
</dbReference>
<proteinExistence type="inferred from homology"/>
<keyword evidence="10 11" id="KW-0234">DNA repair</keyword>
<dbReference type="Gene3D" id="3.30.230.10">
    <property type="match status" value="1"/>
</dbReference>
<dbReference type="GO" id="GO:0003684">
    <property type="term" value="F:damaged DNA binding"/>
    <property type="evidence" value="ECO:0007669"/>
    <property type="project" value="InterPro"/>
</dbReference>
<feature type="short sequence motif" description="RadA KNRFG motif" evidence="11">
    <location>
        <begin position="255"/>
        <end position="259"/>
    </location>
</feature>
<keyword evidence="3 11" id="KW-0227">DNA damage</keyword>
<dbReference type="GO" id="GO:0005829">
    <property type="term" value="C:cytosol"/>
    <property type="evidence" value="ECO:0007669"/>
    <property type="project" value="TreeGrafter"/>
</dbReference>
<dbReference type="RefSeq" id="WP_147845008.1">
    <property type="nucleotide sequence ID" value="NZ_VDUZ01000001.1"/>
</dbReference>
<dbReference type="GO" id="GO:0016787">
    <property type="term" value="F:hydrolase activity"/>
    <property type="evidence" value="ECO:0007669"/>
    <property type="project" value="UniProtKB-KW"/>
</dbReference>
<sequence length="490" mass="50956">MARPQRMFVCQSCGAVYAKWAGKCEACGGWNCIVEESAGTAAAGAPPGRLAGKGRRIEFAALSGTTEQPPRLVTSIAEFDRVCGSGLVPGSALLIGGDPGIGKSTLLLQVAAALARSGVGCAYISGEEALDQVRLRARRLGLEQTAVQLAAATSIRDIVATLEARDGPAVAVIDSIQTMWLDSVDSVPGTVTQVRASAQALIELAKRRGVTVLLVGHVTKEGAIAGPRVLEHMVDTVLYFEGERGHQFRILRAVKNRFGPTDEIGVFEMSDRGLTDVANPSALFLAERRGAVSGACVFAGVEGTRPLLVEIQALVAPSSFATPRHAVVGWDSGRLAMVIAVLEARCGVAVGPNDVYLNVAGGLRIAEPAADLAVAAALLSSLADTPVPSDMVVFGEIGLGGEVRAVSQREARLKEAAKLGFRTALAPSIVAGAGQPAPRPVGGINVDEIGHLSDLVARLRPPGRALGRTPDMDERRRPFSPGGRRPGPSD</sequence>
<dbReference type="EMBL" id="VDUZ01000001">
    <property type="protein sequence ID" value="TXL82302.1"/>
    <property type="molecule type" value="Genomic_DNA"/>
</dbReference>
<organism evidence="16 17">
    <name type="scientific">Vineibacter terrae</name>
    <dbReference type="NCBI Taxonomy" id="2586908"/>
    <lineage>
        <taxon>Bacteria</taxon>
        <taxon>Pseudomonadati</taxon>
        <taxon>Pseudomonadota</taxon>
        <taxon>Alphaproteobacteria</taxon>
        <taxon>Hyphomicrobiales</taxon>
        <taxon>Vineibacter</taxon>
    </lineage>
</organism>
<dbReference type="Gene3D" id="3.40.50.300">
    <property type="entry name" value="P-loop containing nucleotide triphosphate hydrolases"/>
    <property type="match status" value="1"/>
</dbReference>
<keyword evidence="7 11" id="KW-0067">ATP-binding</keyword>
<dbReference type="InterPro" id="IPR027417">
    <property type="entry name" value="P-loop_NTPase"/>
</dbReference>
<dbReference type="OrthoDB" id="9803906at2"/>
<dbReference type="PRINTS" id="PR01874">
    <property type="entry name" value="DNAREPAIRADA"/>
</dbReference>
<dbReference type="PANTHER" id="PTHR32472">
    <property type="entry name" value="DNA REPAIR PROTEIN RADA"/>
    <property type="match status" value="1"/>
</dbReference>
<dbReference type="PANTHER" id="PTHR32472:SF10">
    <property type="entry name" value="DNA REPAIR PROTEIN RADA-LIKE PROTEIN"/>
    <property type="match status" value="1"/>
</dbReference>
<evidence type="ECO:0000256" key="7">
    <source>
        <dbReference type="ARBA" id="ARBA00022840"/>
    </source>
</evidence>
<evidence type="ECO:0000256" key="1">
    <source>
        <dbReference type="ARBA" id="ARBA00022723"/>
    </source>
</evidence>
<evidence type="ECO:0000256" key="9">
    <source>
        <dbReference type="ARBA" id="ARBA00023125"/>
    </source>
</evidence>
<evidence type="ECO:0000256" key="12">
    <source>
        <dbReference type="NCBIfam" id="TIGR00416"/>
    </source>
</evidence>
<evidence type="ECO:0000256" key="8">
    <source>
        <dbReference type="ARBA" id="ARBA00023016"/>
    </source>
</evidence>
<evidence type="ECO:0000256" key="13">
    <source>
        <dbReference type="RuleBase" id="RU003555"/>
    </source>
</evidence>
<dbReference type="Pfam" id="PF18073">
    <property type="entry name" value="Zn_ribbon_LapB"/>
    <property type="match status" value="1"/>
</dbReference>
<evidence type="ECO:0000256" key="3">
    <source>
        <dbReference type="ARBA" id="ARBA00022763"/>
    </source>
</evidence>
<name>A0A5C8PVD4_9HYPH</name>
<dbReference type="NCBIfam" id="TIGR00416">
    <property type="entry name" value="sms"/>
    <property type="match status" value="1"/>
</dbReference>
<accession>A0A5C8PVD4</accession>
<keyword evidence="4 13" id="KW-0863">Zinc-finger</keyword>
<keyword evidence="9 11" id="KW-0238">DNA-binding</keyword>
<dbReference type="GO" id="GO:0000725">
    <property type="term" value="P:recombinational repair"/>
    <property type="evidence" value="ECO:0007669"/>
    <property type="project" value="UniProtKB-UniRule"/>
</dbReference>
<protein>
    <recommendedName>
        <fullName evidence="11 12">DNA repair protein RadA</fullName>
    </recommendedName>
</protein>
<comment type="domain">
    <text evidence="11">The middle region has homology to RecA with ATPase motifs including the RadA KNRFG motif, while the C-terminus is homologous to Lon protease.</text>
</comment>